<evidence type="ECO:0000313" key="3">
    <source>
        <dbReference type="EMBL" id="MDT2690473.1"/>
    </source>
</evidence>
<organism evidence="3 9">
    <name type="scientific">Enterococcus gallinarum</name>
    <dbReference type="NCBI Taxonomy" id="1353"/>
    <lineage>
        <taxon>Bacteria</taxon>
        <taxon>Bacillati</taxon>
        <taxon>Bacillota</taxon>
        <taxon>Bacilli</taxon>
        <taxon>Lactobacillales</taxon>
        <taxon>Enterococcaceae</taxon>
        <taxon>Enterococcus</taxon>
    </lineage>
</organism>
<reference evidence="1 8" key="3">
    <citation type="submission" date="2020-06" db="EMBL/GenBank/DDBJ databases">
        <title>Crossreactivity between MHC class I-restricted antigens from cancer cells and an enterococcal bacteriophage.</title>
        <authorList>
            <person name="Fluckiger A."/>
            <person name="Daillere R."/>
            <person name="Sassi M."/>
            <person name="Cattoir V."/>
            <person name="Kroemer G."/>
            <person name="Zitvogel L."/>
        </authorList>
    </citation>
    <scope>NUCLEOTIDE SEQUENCE [LARGE SCALE GENOMIC DNA]</scope>
    <source>
        <strain evidence="1 8">EG4</strain>
    </source>
</reference>
<dbReference type="OrthoDB" id="2184921at2"/>
<dbReference type="EMBL" id="JASUBT010000014">
    <property type="protein sequence ID" value="MDL4937209.1"/>
    <property type="molecule type" value="Genomic_DNA"/>
</dbReference>
<dbReference type="Proteomes" id="UP000516696">
    <property type="component" value="Chromosome"/>
</dbReference>
<proteinExistence type="predicted"/>
<reference evidence="2 10" key="5">
    <citation type="submission" date="2023-06" db="EMBL/GenBank/DDBJ databases">
        <title>Acute promotion of culturable opportunistic pathogens and persistent increase of antibiotic resistance following antibiotic exposure in mouse gut microbiota.</title>
        <authorList>
            <person name="Li L."/>
            <person name="Wang B."/>
            <person name="Sun Y."/>
            <person name="Wang M."/>
            <person name="Xu H."/>
        </authorList>
    </citation>
    <scope>NUCLEOTIDE SEQUENCE [LARGE SCALE GENOMIC DNA]</scope>
    <source>
        <strain evidence="2 10">CRI2_2</strain>
    </source>
</reference>
<sequence>MKWIVKKEDLEAYRTRFNGKLAGYAEEAKVMAIPLPKYYIVIVDEEKISLIQLDLNFEQKAMETVLIHEITTLKITGVMNKKVLIQTPSKTIKVLIKPMAIGIKEEQQQLIDTFTRMAS</sequence>
<evidence type="ECO:0000313" key="8">
    <source>
        <dbReference type="Proteomes" id="UP000571857"/>
    </source>
</evidence>
<dbReference type="EMBL" id="JABXJK010000075">
    <property type="protein sequence ID" value="MBA0973599.1"/>
    <property type="molecule type" value="Genomic_DNA"/>
</dbReference>
<dbReference type="Proteomes" id="UP000254807">
    <property type="component" value="Unassembled WGS sequence"/>
</dbReference>
<evidence type="ECO:0000313" key="1">
    <source>
        <dbReference type="EMBL" id="MBA0973599.1"/>
    </source>
</evidence>
<dbReference type="AlphaFoldDB" id="A0A2K3QSJ9"/>
<evidence type="ECO:0000313" key="9">
    <source>
        <dbReference type="Proteomes" id="UP001183682"/>
    </source>
</evidence>
<reference evidence="4 7" key="2">
    <citation type="submission" date="2020-03" db="EMBL/GenBank/DDBJ databases">
        <title>Characterization of ganglioside-mimicking enterococci.</title>
        <authorList>
            <person name="Patry R.T."/>
            <person name="Nothaft H."/>
            <person name="Bridger R."/>
            <person name="Shajahan A."/>
            <person name="Huynh S."/>
            <person name="Sanchez S."/>
            <person name="Azadi P."/>
            <person name="Cooper K."/>
            <person name="Miller W.G."/>
            <person name="Parker C.T."/>
            <person name="Wells L."/>
            <person name="Szymanski C.M."/>
        </authorList>
    </citation>
    <scope>NUCLEOTIDE SEQUENCE [LARGE SCALE GENOMIC DNA]</scope>
    <source>
        <strain evidence="4 7">EGM181</strain>
    </source>
</reference>
<reference evidence="3" key="4">
    <citation type="submission" date="2023-03" db="EMBL/GenBank/DDBJ databases">
        <authorList>
            <person name="Shen W."/>
            <person name="Cai J."/>
        </authorList>
    </citation>
    <scope>NUCLEOTIDE SEQUENCE</scope>
    <source>
        <strain evidence="3">K69-2</strain>
    </source>
</reference>
<evidence type="ECO:0000313" key="6">
    <source>
        <dbReference type="Proteomes" id="UP000254807"/>
    </source>
</evidence>
<evidence type="ECO:0000313" key="2">
    <source>
        <dbReference type="EMBL" id="MDL4937209.1"/>
    </source>
</evidence>
<accession>A0A2K3QSJ9</accession>
<dbReference type="Proteomes" id="UP001183682">
    <property type="component" value="Unassembled WGS sequence"/>
</dbReference>
<dbReference type="EMBL" id="UFYW01000001">
    <property type="protein sequence ID" value="STD82380.1"/>
    <property type="molecule type" value="Genomic_DNA"/>
</dbReference>
<evidence type="ECO:0000313" key="7">
    <source>
        <dbReference type="Proteomes" id="UP000516696"/>
    </source>
</evidence>
<keyword evidence="6" id="KW-1185">Reference proteome</keyword>
<gene>
    <name evidence="4" type="ORF">EGM181_09270</name>
    <name evidence="1" type="ORF">HWH42_13580</name>
    <name evidence="5" type="ORF">NCTC12360_00805</name>
    <name evidence="3" type="ORF">P7E30_09695</name>
    <name evidence="2" type="ORF">QRX88_16020</name>
</gene>
<dbReference type="GeneID" id="93224188"/>
<evidence type="ECO:0000313" key="10">
    <source>
        <dbReference type="Proteomes" id="UP001241571"/>
    </source>
</evidence>
<evidence type="ECO:0000313" key="5">
    <source>
        <dbReference type="EMBL" id="STD82380.1"/>
    </source>
</evidence>
<evidence type="ECO:0000313" key="4">
    <source>
        <dbReference type="EMBL" id="QOG27422.1"/>
    </source>
</evidence>
<dbReference type="Proteomes" id="UP001241571">
    <property type="component" value="Unassembled WGS sequence"/>
</dbReference>
<dbReference type="RefSeq" id="WP_005473249.1">
    <property type="nucleotide sequence ID" value="NZ_BSYC01000001.1"/>
</dbReference>
<reference evidence="5 6" key="1">
    <citation type="submission" date="2018-06" db="EMBL/GenBank/DDBJ databases">
        <authorList>
            <consortium name="Pathogen Informatics"/>
            <person name="Doyle S."/>
        </authorList>
    </citation>
    <scope>NUCLEOTIDE SEQUENCE [LARGE SCALE GENOMIC DNA]</scope>
    <source>
        <strain evidence="5 6">NCTC12360</strain>
    </source>
</reference>
<dbReference type="Proteomes" id="UP000571857">
    <property type="component" value="Unassembled WGS sequence"/>
</dbReference>
<protein>
    <recommendedName>
        <fullName evidence="11">YokE-like PH domain-containing protein</fullName>
    </recommendedName>
</protein>
<name>A0A2K3QSJ9_ENTGA</name>
<dbReference type="EMBL" id="CP050485">
    <property type="protein sequence ID" value="QOG27422.1"/>
    <property type="molecule type" value="Genomic_DNA"/>
</dbReference>
<dbReference type="EMBL" id="JARPZN010000005">
    <property type="protein sequence ID" value="MDT2690473.1"/>
    <property type="molecule type" value="Genomic_DNA"/>
</dbReference>
<evidence type="ECO:0008006" key="11">
    <source>
        <dbReference type="Google" id="ProtNLM"/>
    </source>
</evidence>